<evidence type="ECO:0000256" key="1">
    <source>
        <dbReference type="SAM" id="Phobius"/>
    </source>
</evidence>
<dbReference type="AlphaFoldDB" id="A0A420DVY5"/>
<proteinExistence type="predicted"/>
<feature type="transmembrane region" description="Helical" evidence="1">
    <location>
        <begin position="50"/>
        <end position="66"/>
    </location>
</feature>
<feature type="transmembrane region" description="Helical" evidence="1">
    <location>
        <begin position="72"/>
        <end position="91"/>
    </location>
</feature>
<sequence length="94" mass="10240">MNKKDIFIGFIVGLIANIIGLLLAIYFFGNGQGIESTIKKSIAEGFFTKLISLGALINLVAFFIFIKNKKDYRAGGVLLATILVAVTTFILKLI</sequence>
<reference evidence="2 3" key="1">
    <citation type="submission" date="2018-09" db="EMBL/GenBank/DDBJ databases">
        <title>Genomic Encyclopedia of Archaeal and Bacterial Type Strains, Phase II (KMG-II): from individual species to whole genera.</title>
        <authorList>
            <person name="Goeker M."/>
        </authorList>
    </citation>
    <scope>NUCLEOTIDE SEQUENCE [LARGE SCALE GENOMIC DNA]</scope>
    <source>
        <strain evidence="2 3">DSM 26283</strain>
    </source>
</reference>
<keyword evidence="3" id="KW-1185">Reference proteome</keyword>
<dbReference type="RefSeq" id="WP_120199592.1">
    <property type="nucleotide sequence ID" value="NZ_RAQJ01000001.1"/>
</dbReference>
<evidence type="ECO:0000313" key="3">
    <source>
        <dbReference type="Proteomes" id="UP000284892"/>
    </source>
</evidence>
<keyword evidence="1" id="KW-0472">Membrane</keyword>
<name>A0A420DVY5_9FLAO</name>
<evidence type="ECO:0000313" key="2">
    <source>
        <dbReference type="EMBL" id="RKE98375.1"/>
    </source>
</evidence>
<protein>
    <submittedName>
        <fullName evidence="2">Uncharacterized protein</fullName>
    </submittedName>
</protein>
<feature type="transmembrane region" description="Helical" evidence="1">
    <location>
        <begin position="6"/>
        <end position="29"/>
    </location>
</feature>
<dbReference type="OrthoDB" id="1362378at2"/>
<dbReference type="Proteomes" id="UP000284892">
    <property type="component" value="Unassembled WGS sequence"/>
</dbReference>
<accession>A0A420DVY5</accession>
<keyword evidence="1" id="KW-1133">Transmembrane helix</keyword>
<organism evidence="2 3">
    <name type="scientific">Ichthyenterobacterium magnum</name>
    <dbReference type="NCBI Taxonomy" id="1230530"/>
    <lineage>
        <taxon>Bacteria</taxon>
        <taxon>Pseudomonadati</taxon>
        <taxon>Bacteroidota</taxon>
        <taxon>Flavobacteriia</taxon>
        <taxon>Flavobacteriales</taxon>
        <taxon>Flavobacteriaceae</taxon>
        <taxon>Ichthyenterobacterium</taxon>
    </lineage>
</organism>
<dbReference type="EMBL" id="RAQJ01000001">
    <property type="protein sequence ID" value="RKE98375.1"/>
    <property type="molecule type" value="Genomic_DNA"/>
</dbReference>
<keyword evidence="1" id="KW-0812">Transmembrane</keyword>
<gene>
    <name evidence="2" type="ORF">BXY80_0459</name>
</gene>
<comment type="caution">
    <text evidence="2">The sequence shown here is derived from an EMBL/GenBank/DDBJ whole genome shotgun (WGS) entry which is preliminary data.</text>
</comment>